<reference evidence="1" key="1">
    <citation type="submission" date="2022-01" db="EMBL/GenBank/DDBJ databases">
        <authorList>
            <person name="Wang Y."/>
        </authorList>
    </citation>
    <scope>NUCLEOTIDE SEQUENCE</scope>
    <source>
        <strain evidence="1">WB101</strain>
    </source>
</reference>
<proteinExistence type="predicted"/>
<dbReference type="Gene3D" id="2.30.30.110">
    <property type="match status" value="1"/>
</dbReference>
<keyword evidence="2" id="KW-1185">Reference proteome</keyword>
<accession>A0ABS9KBJ3</accession>
<dbReference type="EMBL" id="JAKLWS010000006">
    <property type="protein sequence ID" value="MCG2588227.1"/>
    <property type="molecule type" value="Genomic_DNA"/>
</dbReference>
<reference evidence="1" key="2">
    <citation type="submission" date="2024-05" db="EMBL/GenBank/DDBJ databases">
        <title>Rhodohalobacter halophilus gen. nov., sp. nov., a moderately halophilic member of the family Balneolaceae.</title>
        <authorList>
            <person name="Xia J."/>
        </authorList>
    </citation>
    <scope>NUCLEOTIDE SEQUENCE</scope>
    <source>
        <strain evidence="1">WB101</strain>
    </source>
</reference>
<comment type="caution">
    <text evidence="1">The sequence shown here is derived from an EMBL/GenBank/DDBJ whole genome shotgun (WGS) entry which is preliminary data.</text>
</comment>
<name>A0ABS9KBJ3_9BACT</name>
<gene>
    <name evidence="1" type="ORF">L6773_06590</name>
</gene>
<dbReference type="SUPFAM" id="SSF50118">
    <property type="entry name" value="Cell growth inhibitor/plasmid maintenance toxic component"/>
    <property type="match status" value="1"/>
</dbReference>
<dbReference type="Pfam" id="PF02452">
    <property type="entry name" value="PemK_toxin"/>
    <property type="match status" value="1"/>
</dbReference>
<protein>
    <submittedName>
        <fullName evidence="1">Type II toxin-antitoxin system PemK/MazF family toxin</fullName>
    </submittedName>
</protein>
<organism evidence="1 2">
    <name type="scientific">Rhodohalobacter sulfatireducens</name>
    <dbReference type="NCBI Taxonomy" id="2911366"/>
    <lineage>
        <taxon>Bacteria</taxon>
        <taxon>Pseudomonadati</taxon>
        <taxon>Balneolota</taxon>
        <taxon>Balneolia</taxon>
        <taxon>Balneolales</taxon>
        <taxon>Balneolaceae</taxon>
        <taxon>Rhodohalobacter</taxon>
    </lineage>
</organism>
<dbReference type="RefSeq" id="WP_237853070.1">
    <property type="nucleotide sequence ID" value="NZ_JAKLWS010000006.1"/>
</dbReference>
<dbReference type="InterPro" id="IPR011067">
    <property type="entry name" value="Plasmid_toxin/cell-grow_inhib"/>
</dbReference>
<evidence type="ECO:0000313" key="1">
    <source>
        <dbReference type="EMBL" id="MCG2588227.1"/>
    </source>
</evidence>
<sequence>MMKCKTWDIVLVPFPFTNLQTTKKRPALIISPDNYNKGPDFIILFITSNVKSFGRTGDTIIKKWKESGLPNPSMIRMKFATLERSMILKKIGNLNNTDRERVRKTILDFFDG</sequence>
<evidence type="ECO:0000313" key="2">
    <source>
        <dbReference type="Proteomes" id="UP001165366"/>
    </source>
</evidence>
<dbReference type="InterPro" id="IPR003477">
    <property type="entry name" value="PemK-like"/>
</dbReference>
<dbReference type="Proteomes" id="UP001165366">
    <property type="component" value="Unassembled WGS sequence"/>
</dbReference>